<feature type="compositionally biased region" description="Polar residues" evidence="5">
    <location>
        <begin position="142"/>
        <end position="153"/>
    </location>
</feature>
<evidence type="ECO:0000256" key="1">
    <source>
        <dbReference type="ARBA" id="ARBA00004173"/>
    </source>
</evidence>
<feature type="compositionally biased region" description="Low complexity" evidence="5">
    <location>
        <begin position="443"/>
        <end position="456"/>
    </location>
</feature>
<name>A0A9W8EBN1_9FUNG</name>
<dbReference type="PANTHER" id="PTHR23354">
    <property type="entry name" value="NUCLEOLAR PROTEIN 7/ESTROGEN RECEPTOR COACTIVATOR-RELATED"/>
    <property type="match status" value="1"/>
</dbReference>
<organism evidence="7 8">
    <name type="scientific">Dimargaris verticillata</name>
    <dbReference type="NCBI Taxonomy" id="2761393"/>
    <lineage>
        <taxon>Eukaryota</taxon>
        <taxon>Fungi</taxon>
        <taxon>Fungi incertae sedis</taxon>
        <taxon>Zoopagomycota</taxon>
        <taxon>Kickxellomycotina</taxon>
        <taxon>Dimargaritomycetes</taxon>
        <taxon>Dimargaritales</taxon>
        <taxon>Dimargaritaceae</taxon>
        <taxon>Dimargaris</taxon>
    </lineage>
</organism>
<dbReference type="GO" id="GO:0006979">
    <property type="term" value="P:response to oxidative stress"/>
    <property type="evidence" value="ECO:0007669"/>
    <property type="project" value="TreeGrafter"/>
</dbReference>
<feature type="region of interest" description="Disordered" evidence="5">
    <location>
        <begin position="142"/>
        <end position="219"/>
    </location>
</feature>
<dbReference type="SMART" id="SM00584">
    <property type="entry name" value="TLDc"/>
    <property type="match status" value="1"/>
</dbReference>
<evidence type="ECO:0000313" key="8">
    <source>
        <dbReference type="Proteomes" id="UP001151582"/>
    </source>
</evidence>
<dbReference type="PROSITE" id="PS51886">
    <property type="entry name" value="TLDC"/>
    <property type="match status" value="1"/>
</dbReference>
<evidence type="ECO:0000256" key="5">
    <source>
        <dbReference type="SAM" id="MobiDB-lite"/>
    </source>
</evidence>
<feature type="domain" description="TLDc" evidence="6">
    <location>
        <begin position="484"/>
        <end position="741"/>
    </location>
</feature>
<feature type="compositionally biased region" description="Low complexity" evidence="5">
    <location>
        <begin position="308"/>
        <end position="322"/>
    </location>
</feature>
<evidence type="ECO:0000256" key="4">
    <source>
        <dbReference type="ARBA" id="ARBA00040604"/>
    </source>
</evidence>
<keyword evidence="8" id="KW-1185">Reference proteome</keyword>
<dbReference type="GO" id="GO:0005634">
    <property type="term" value="C:nucleus"/>
    <property type="evidence" value="ECO:0007669"/>
    <property type="project" value="TreeGrafter"/>
</dbReference>
<comment type="caution">
    <text evidence="7">The sequence shown here is derived from an EMBL/GenBank/DDBJ whole genome shotgun (WGS) entry which is preliminary data.</text>
</comment>
<feature type="compositionally biased region" description="Low complexity" evidence="5">
    <location>
        <begin position="231"/>
        <end position="240"/>
    </location>
</feature>
<dbReference type="Pfam" id="PF07534">
    <property type="entry name" value="TLD"/>
    <property type="match status" value="1"/>
</dbReference>
<feature type="region of interest" description="Disordered" evidence="5">
    <location>
        <begin position="350"/>
        <end position="464"/>
    </location>
</feature>
<feature type="compositionally biased region" description="Low complexity" evidence="5">
    <location>
        <begin position="359"/>
        <end position="375"/>
    </location>
</feature>
<dbReference type="OrthoDB" id="26679at2759"/>
<dbReference type="Proteomes" id="UP001151582">
    <property type="component" value="Unassembled WGS sequence"/>
</dbReference>
<feature type="region of interest" description="Disordered" evidence="5">
    <location>
        <begin position="231"/>
        <end position="328"/>
    </location>
</feature>
<feature type="region of interest" description="Disordered" evidence="5">
    <location>
        <begin position="38"/>
        <end position="69"/>
    </location>
</feature>
<protein>
    <recommendedName>
        <fullName evidence="4">Oxidation resistance protein 1</fullName>
    </recommendedName>
</protein>
<dbReference type="PANTHER" id="PTHR23354:SF62">
    <property type="entry name" value="MUSTARD, ISOFORM V"/>
    <property type="match status" value="1"/>
</dbReference>
<proteinExistence type="inferred from homology"/>
<feature type="compositionally biased region" description="Low complexity" evidence="5">
    <location>
        <begin position="163"/>
        <end position="172"/>
    </location>
</feature>
<feature type="compositionally biased region" description="Low complexity" evidence="5">
    <location>
        <begin position="250"/>
        <end position="266"/>
    </location>
</feature>
<feature type="compositionally biased region" description="Polar residues" evidence="5">
    <location>
        <begin position="686"/>
        <end position="696"/>
    </location>
</feature>
<feature type="compositionally biased region" description="Polar residues" evidence="5">
    <location>
        <begin position="383"/>
        <end position="393"/>
    </location>
</feature>
<comment type="similarity">
    <text evidence="2">Belongs to the OXR1 family.</text>
</comment>
<dbReference type="InterPro" id="IPR006571">
    <property type="entry name" value="TLDc_dom"/>
</dbReference>
<gene>
    <name evidence="7" type="primary">OXR1</name>
    <name evidence="7" type="ORF">H4R34_003860</name>
</gene>
<evidence type="ECO:0000313" key="7">
    <source>
        <dbReference type="EMBL" id="KAJ1976750.1"/>
    </source>
</evidence>
<reference evidence="7" key="1">
    <citation type="submission" date="2022-07" db="EMBL/GenBank/DDBJ databases">
        <title>Phylogenomic reconstructions and comparative analyses of Kickxellomycotina fungi.</title>
        <authorList>
            <person name="Reynolds N.K."/>
            <person name="Stajich J.E."/>
            <person name="Barry K."/>
            <person name="Grigoriev I.V."/>
            <person name="Crous P."/>
            <person name="Smith M.E."/>
        </authorList>
    </citation>
    <scope>NUCLEOTIDE SEQUENCE</scope>
    <source>
        <strain evidence="7">RSA 567</strain>
    </source>
</reference>
<dbReference type="AlphaFoldDB" id="A0A9W8EBN1"/>
<keyword evidence="3" id="KW-0496">Mitochondrion</keyword>
<dbReference type="GO" id="GO:0005739">
    <property type="term" value="C:mitochondrion"/>
    <property type="evidence" value="ECO:0007669"/>
    <property type="project" value="UniProtKB-SubCell"/>
</dbReference>
<comment type="subcellular location">
    <subcellularLocation>
        <location evidence="1">Mitochondrion</location>
    </subcellularLocation>
</comment>
<feature type="region of interest" description="Disordered" evidence="5">
    <location>
        <begin position="686"/>
        <end position="709"/>
    </location>
</feature>
<feature type="compositionally biased region" description="Polar residues" evidence="5">
    <location>
        <begin position="428"/>
        <end position="442"/>
    </location>
</feature>
<evidence type="ECO:0000259" key="6">
    <source>
        <dbReference type="PROSITE" id="PS51886"/>
    </source>
</evidence>
<feature type="compositionally biased region" description="Low complexity" evidence="5">
    <location>
        <begin position="204"/>
        <end position="218"/>
    </location>
</feature>
<evidence type="ECO:0000256" key="2">
    <source>
        <dbReference type="ARBA" id="ARBA00009540"/>
    </source>
</evidence>
<sequence>MLLTSHASLSCAADQCLPHSRQSSPPCALFGTTTSTATLTPASTPQRPRLSRRHSCSQVPSASRSKPGAALVRTATVPTTTHSQVTQSLVVLANQFDYQFPTASNYTLALNRTAVVCCSSLSHTDIAEAVCHRTRSQPLTSRLSVAMTSSSPTAEGPRAQTSPVLQQQQQPLTVPPTMAPKRDKQSHLHLATQTPRCSRFKSATPTHTHSSTPDSHTTLSFDDWVFPESTGPTTAAASTGVPILRPPSPVASSRSSASSGSRPGSRTHSPHLSPPAPLAAPASASGRRLSVSFSTDVPGDSLSPCPMAGAAPPTPTAATLGPRRPKDRSMLRSIGSFLGSGLRRLSEGLSTTDDSLCRPANAPSAPTSVSSSSWRKSVRGTKSARTSPTLTNKSSDECEDVPLRRNRTVDTALPSSYSISAMRGLLGTSDSRPSTPGASSNGRPSGSGPYSTYSSRNPSRKGSISSLLTLPDLTLQGRRPDSEIVLTQTLARRLQPSLPVRLRLSSTWKLLYSTSQHGISLATLFRQVEKKGPLVLAVRDTNDHVFGGFLSEPLKPSPNYYGSGECFLWKAMVNNAPLVDEAHTASASSTATASTTVTDYNDAKVFKWTGNNDYLILCEPDFIAMGGGTGKFGLWIDSEFDQGFSAFCPTFHNEPLCTPTAPSRRASPHTISEGTIKASQGLGVSQVESPSLSPRPSATVIPRNPSSQSSVTCASDSMLVASDDRQQAEFQCYHVEIWGIV</sequence>
<accession>A0A9W8EBN1</accession>
<dbReference type="EMBL" id="JANBQB010000404">
    <property type="protein sequence ID" value="KAJ1976750.1"/>
    <property type="molecule type" value="Genomic_DNA"/>
</dbReference>
<evidence type="ECO:0000256" key="3">
    <source>
        <dbReference type="ARBA" id="ARBA00023128"/>
    </source>
</evidence>